<evidence type="ECO:0000313" key="4">
    <source>
        <dbReference type="Proteomes" id="UP000501600"/>
    </source>
</evidence>
<feature type="transmembrane region" description="Helical" evidence="1">
    <location>
        <begin position="433"/>
        <end position="451"/>
    </location>
</feature>
<feature type="transmembrane region" description="Helical" evidence="1">
    <location>
        <begin position="471"/>
        <end position="492"/>
    </location>
</feature>
<evidence type="ECO:0000313" key="3">
    <source>
        <dbReference type="EMBL" id="QJB69127.1"/>
    </source>
</evidence>
<feature type="domain" description="DUF4274" evidence="2">
    <location>
        <begin position="19"/>
        <end position="94"/>
    </location>
</feature>
<accession>A0A6H2DLX0</accession>
<evidence type="ECO:0000256" key="1">
    <source>
        <dbReference type="SAM" id="Phobius"/>
    </source>
</evidence>
<keyword evidence="4" id="KW-1185">Reference proteome</keyword>
<dbReference type="EMBL" id="CP051217">
    <property type="protein sequence ID" value="QJB69127.1"/>
    <property type="molecule type" value="Genomic_DNA"/>
</dbReference>
<evidence type="ECO:0000259" key="2">
    <source>
        <dbReference type="Pfam" id="PF14096"/>
    </source>
</evidence>
<feature type="transmembrane region" description="Helical" evidence="1">
    <location>
        <begin position="408"/>
        <end position="427"/>
    </location>
</feature>
<dbReference type="Proteomes" id="UP000501600">
    <property type="component" value="Chromosome"/>
</dbReference>
<reference evidence="3 4" key="1">
    <citation type="submission" date="2020-04" db="EMBL/GenBank/DDBJ databases">
        <title>Genome sequence for Sphingorhabdus sp. strain M1.</title>
        <authorList>
            <person name="Park S.-J."/>
        </authorList>
    </citation>
    <scope>NUCLEOTIDE SEQUENCE [LARGE SCALE GENOMIC DNA]</scope>
    <source>
        <strain evidence="3 4">JK6</strain>
    </source>
</reference>
<dbReference type="RefSeq" id="WP_168818968.1">
    <property type="nucleotide sequence ID" value="NZ_CP051217.1"/>
</dbReference>
<keyword evidence="1" id="KW-0812">Transmembrane</keyword>
<feature type="transmembrane region" description="Helical" evidence="1">
    <location>
        <begin position="504"/>
        <end position="527"/>
    </location>
</feature>
<keyword evidence="1" id="KW-0472">Membrane</keyword>
<protein>
    <submittedName>
        <fullName evidence="3">DUF4274 domain-containing protein</fullName>
    </submittedName>
</protein>
<gene>
    <name evidence="3" type="ORF">HF685_07400</name>
</gene>
<name>A0A6H2DLX0_9SPHN</name>
<proteinExistence type="predicted"/>
<dbReference type="AlphaFoldDB" id="A0A6H2DLX0"/>
<dbReference type="Pfam" id="PF14096">
    <property type="entry name" value="DUF4274"/>
    <property type="match status" value="2"/>
</dbReference>
<organism evidence="3 4">
    <name type="scientific">Parasphingorhabdus halotolerans</name>
    <dbReference type="NCBI Taxonomy" id="2725558"/>
    <lineage>
        <taxon>Bacteria</taxon>
        <taxon>Pseudomonadati</taxon>
        <taxon>Pseudomonadota</taxon>
        <taxon>Alphaproteobacteria</taxon>
        <taxon>Sphingomonadales</taxon>
        <taxon>Sphingomonadaceae</taxon>
        <taxon>Parasphingorhabdus</taxon>
    </lineage>
</organism>
<dbReference type="KEGG" id="phao:HF685_07400"/>
<feature type="domain" description="DUF4274" evidence="2">
    <location>
        <begin position="182"/>
        <end position="224"/>
    </location>
</feature>
<keyword evidence="1" id="KW-1133">Transmembrane helix</keyword>
<dbReference type="InterPro" id="IPR025369">
    <property type="entry name" value="DUF4274"/>
</dbReference>
<sequence>MDSEEKRIDRQIDWLKNASPEDWHRVAISFDYYTGGPIDPLFWIVRQDECDKATALNIFWKTRPQSFLRLLAEEQPIDNENQNWKMAQFISQRLNEHGFTRSNIAFEATSYIESDYEQLVSYEEQLAQSPLKSHEDMKLSISGQKIDLNGEFAKRYPQEFHNAEIREEHLTALQIDYLKEGSPDDWHLIAADWNWDNRLDVLYWIVTQPECDRATALLVFWKGEPACCDYETEEAKMGDDIYAVAPMLRYISERFNTTGYTRSEIEFNYLVAKGAYTDSRFAPKDEDNEIGDVKEIVERQKDLTDPKVKLHPDMKLSNIVGRKVSVYGSQNDFYNKFPLYFDIDGSEMGSGAVVTESDFQRPINEARKDDGAVSVDDASARIRAIRDGTEQKDVNAGLPGFQSEAISLIFNTVFIGIVLVAFTIGALSRYGQVIGWLIGGGLLLYLSYSALSCIQTMKSILNSHGFGFPKLRVAISMVTSLSVGAVLGYLFLNDVGAFRENYGMVAVLVFGFLVVLPTLWFAAKLLFRILFNLK</sequence>